<evidence type="ECO:0000313" key="2">
    <source>
        <dbReference type="Proteomes" id="UP000290433"/>
    </source>
</evidence>
<dbReference type="EMBL" id="JUIV01000007">
    <property type="protein sequence ID" value="RYJ38772.1"/>
    <property type="molecule type" value="Genomic_DNA"/>
</dbReference>
<name>A0A444VZ44_9FLAO</name>
<evidence type="ECO:0000313" key="1">
    <source>
        <dbReference type="EMBL" id="RYJ38772.1"/>
    </source>
</evidence>
<accession>A0A444VZ44</accession>
<dbReference type="Proteomes" id="UP000290433">
    <property type="component" value="Unassembled WGS sequence"/>
</dbReference>
<gene>
    <name evidence="1" type="ORF">NU08_2358</name>
</gene>
<reference evidence="1 2" key="1">
    <citation type="submission" date="2014-12" db="EMBL/GenBank/DDBJ databases">
        <title>Genome sequence of Flavobacterium anhuiense RCM74.</title>
        <authorList>
            <person name="Kim J.F."/>
            <person name="Song J.Y."/>
            <person name="Kwak M.-J."/>
            <person name="Lee S.-W."/>
        </authorList>
    </citation>
    <scope>NUCLEOTIDE SEQUENCE [LARGE SCALE GENOMIC DNA]</scope>
    <source>
        <strain evidence="1 2">RCM74</strain>
    </source>
</reference>
<dbReference type="AlphaFoldDB" id="A0A444VZ44"/>
<proteinExistence type="predicted"/>
<organism evidence="1 2">
    <name type="scientific">Flavobacterium anhuiense</name>
    <dbReference type="NCBI Taxonomy" id="459526"/>
    <lineage>
        <taxon>Bacteria</taxon>
        <taxon>Pseudomonadati</taxon>
        <taxon>Bacteroidota</taxon>
        <taxon>Flavobacteriia</taxon>
        <taxon>Flavobacteriales</taxon>
        <taxon>Flavobacteriaceae</taxon>
        <taxon>Flavobacterium</taxon>
    </lineage>
</organism>
<sequence>MYSVFLEFLYAIENTEVVLHKWLIPKGNSSLPKGLQNYYKYLDLQNIF</sequence>
<protein>
    <submittedName>
        <fullName evidence="1">Uncharacterized protein</fullName>
    </submittedName>
</protein>
<comment type="caution">
    <text evidence="1">The sequence shown here is derived from an EMBL/GenBank/DDBJ whole genome shotgun (WGS) entry which is preliminary data.</text>
</comment>